<dbReference type="AlphaFoldDB" id="A0A3B0XVF9"/>
<dbReference type="GO" id="GO:0032153">
    <property type="term" value="C:cell division site"/>
    <property type="evidence" value="ECO:0007669"/>
    <property type="project" value="TreeGrafter"/>
</dbReference>
<evidence type="ECO:0000256" key="3">
    <source>
        <dbReference type="ARBA" id="ARBA00023210"/>
    </source>
</evidence>
<dbReference type="EMBL" id="UOFL01000036">
    <property type="protein sequence ID" value="VAW72315.1"/>
    <property type="molecule type" value="Genomic_DNA"/>
</dbReference>
<gene>
    <name evidence="5" type="ORF">MNBD_GAMMA12-1713</name>
</gene>
<evidence type="ECO:0000313" key="5">
    <source>
        <dbReference type="EMBL" id="VAW72315.1"/>
    </source>
</evidence>
<dbReference type="InterPro" id="IPR027462">
    <property type="entry name" value="ZapD_C"/>
</dbReference>
<sequence length="256" mass="29578">MENIANYEYPLNERTRSFLRLEFLFKQIYHFLEEHSSWSSRAVLTSLVEIQEVIARSDLKTEILKELERHTGSLNKLKQQSGIDQTRLSEILGELEGLISKIYATNKPFGSELKKNDFLLAIKQRVMIPGGMCDFDLPVYHHWLQIPGEERHAMIHEWLKCYELLSGAIHLILKLIRESTLHHQEVAEEGIYQKTLDSNTPCQLVRIALPADSPYFPEVSGSKHRVSVRFMTSENVAIKAKQSHDDVVFKIAYCII</sequence>
<dbReference type="InterPro" id="IPR036268">
    <property type="entry name" value="ZapD_sf"/>
</dbReference>
<dbReference type="PANTHER" id="PTHR39455">
    <property type="entry name" value="CELL DIVISION PROTEIN ZAPD"/>
    <property type="match status" value="1"/>
</dbReference>
<dbReference type="GO" id="GO:0000917">
    <property type="term" value="P:division septum assembly"/>
    <property type="evidence" value="ECO:0007669"/>
    <property type="project" value="UniProtKB-KW"/>
</dbReference>
<reference evidence="5" key="1">
    <citation type="submission" date="2018-06" db="EMBL/GenBank/DDBJ databases">
        <authorList>
            <person name="Zhirakovskaya E."/>
        </authorList>
    </citation>
    <scope>NUCLEOTIDE SEQUENCE</scope>
</reference>
<proteinExistence type="inferred from homology"/>
<dbReference type="SUPFAM" id="SSF160950">
    <property type="entry name" value="YacF-like"/>
    <property type="match status" value="1"/>
</dbReference>
<protein>
    <submittedName>
        <fullName evidence="5">Cell division protein ZapD</fullName>
    </submittedName>
</protein>
<dbReference type="NCBIfam" id="NF003656">
    <property type="entry name" value="PRK05287.1-4"/>
    <property type="match status" value="1"/>
</dbReference>
<evidence type="ECO:0000256" key="1">
    <source>
        <dbReference type="ARBA" id="ARBA00022490"/>
    </source>
</evidence>
<organism evidence="5">
    <name type="scientific">hydrothermal vent metagenome</name>
    <dbReference type="NCBI Taxonomy" id="652676"/>
    <lineage>
        <taxon>unclassified sequences</taxon>
        <taxon>metagenomes</taxon>
        <taxon>ecological metagenomes</taxon>
    </lineage>
</organism>
<dbReference type="PANTHER" id="PTHR39455:SF1">
    <property type="entry name" value="CELL DIVISION PROTEIN ZAPD"/>
    <property type="match status" value="1"/>
</dbReference>
<evidence type="ECO:0000256" key="2">
    <source>
        <dbReference type="ARBA" id="ARBA00022618"/>
    </source>
</evidence>
<dbReference type="Gene3D" id="1.10.3900.10">
    <property type="entry name" value="YacF-like"/>
    <property type="match status" value="1"/>
</dbReference>
<keyword evidence="4" id="KW-0131">Cell cycle</keyword>
<dbReference type="Gene3D" id="2.60.440.10">
    <property type="entry name" value="YacF-like domains"/>
    <property type="match status" value="1"/>
</dbReference>
<accession>A0A3B0XVF9</accession>
<name>A0A3B0XVF9_9ZZZZ</name>
<dbReference type="Pfam" id="PF07072">
    <property type="entry name" value="ZapD"/>
    <property type="match status" value="1"/>
</dbReference>
<evidence type="ECO:0000256" key="4">
    <source>
        <dbReference type="ARBA" id="ARBA00023306"/>
    </source>
</evidence>
<keyword evidence="1" id="KW-0963">Cytoplasm</keyword>
<dbReference type="InterPro" id="IPR009777">
    <property type="entry name" value="ZapD"/>
</dbReference>
<dbReference type="GO" id="GO:0043093">
    <property type="term" value="P:FtsZ-dependent cytokinesis"/>
    <property type="evidence" value="ECO:0007669"/>
    <property type="project" value="TreeGrafter"/>
</dbReference>
<dbReference type="HAMAP" id="MF_01092">
    <property type="entry name" value="ZapD"/>
    <property type="match status" value="1"/>
</dbReference>
<keyword evidence="3" id="KW-0717">Septation</keyword>
<keyword evidence="2 5" id="KW-0132">Cell division</keyword>